<dbReference type="EMBL" id="AP027370">
    <property type="protein sequence ID" value="BDY13055.1"/>
    <property type="molecule type" value="Genomic_DNA"/>
</dbReference>
<dbReference type="InterPro" id="IPR011989">
    <property type="entry name" value="ARM-like"/>
</dbReference>
<dbReference type="RefSeq" id="WP_286336029.1">
    <property type="nucleotide sequence ID" value="NZ_AP027370.1"/>
</dbReference>
<evidence type="ECO:0000313" key="2">
    <source>
        <dbReference type="Proteomes" id="UP001321445"/>
    </source>
</evidence>
<dbReference type="InterPro" id="IPR016024">
    <property type="entry name" value="ARM-type_fold"/>
</dbReference>
<evidence type="ECO:0000313" key="1">
    <source>
        <dbReference type="EMBL" id="BDY13055.1"/>
    </source>
</evidence>
<keyword evidence="2" id="KW-1185">Reference proteome</keyword>
<gene>
    <name evidence="1" type="ORF">HCR_13670</name>
</gene>
<organism evidence="1 2">
    <name type="scientific">Hydrogenimonas cancrithermarum</name>
    <dbReference type="NCBI Taxonomy" id="2993563"/>
    <lineage>
        <taxon>Bacteria</taxon>
        <taxon>Pseudomonadati</taxon>
        <taxon>Campylobacterota</taxon>
        <taxon>Epsilonproteobacteria</taxon>
        <taxon>Campylobacterales</taxon>
        <taxon>Hydrogenimonadaceae</taxon>
        <taxon>Hydrogenimonas</taxon>
    </lineage>
</organism>
<sequence>MEKEQAIEKLEDKTLPLEEVKTLFEMFCNDMQVVGQVAMNLSLRTSVYEREREKSPIMEELLIKLSEVEDMGSRWAVAKNPHTPVHVLEKLAKDEVNLVRALVATNPNTPAMVLQTLFSDEKIVRDGLSGNPNTPAKLLKILADDSDKMVRMRVAENPNAPLDLLERLMKDVDENVAKAAEVNLGKRKNA</sequence>
<dbReference type="Proteomes" id="UP001321445">
    <property type="component" value="Chromosome"/>
</dbReference>
<name>A0ABN6WVB0_9BACT</name>
<protein>
    <recommendedName>
        <fullName evidence="3">Leucine rich repeat variant</fullName>
    </recommendedName>
</protein>
<dbReference type="SUPFAM" id="SSF48371">
    <property type="entry name" value="ARM repeat"/>
    <property type="match status" value="1"/>
</dbReference>
<dbReference type="Gene3D" id="1.25.10.10">
    <property type="entry name" value="Leucine-rich Repeat Variant"/>
    <property type="match status" value="1"/>
</dbReference>
<accession>A0ABN6WVB0</accession>
<proteinExistence type="predicted"/>
<evidence type="ECO:0008006" key="3">
    <source>
        <dbReference type="Google" id="ProtNLM"/>
    </source>
</evidence>
<reference evidence="1 2" key="1">
    <citation type="submission" date="2023-03" db="EMBL/GenBank/DDBJ databases">
        <title>Description of Hydrogenimonas sp. ISO32.</title>
        <authorList>
            <person name="Mino S."/>
            <person name="Fukazawa S."/>
            <person name="Sawabe T."/>
        </authorList>
    </citation>
    <scope>NUCLEOTIDE SEQUENCE [LARGE SCALE GENOMIC DNA]</scope>
    <source>
        <strain evidence="1 2">ISO32</strain>
    </source>
</reference>